<gene>
    <name evidence="2" type="ORF">OdinLCB4_006875</name>
</gene>
<accession>A0AAF0D207</accession>
<dbReference type="InterPro" id="IPR050407">
    <property type="entry name" value="Geranylgeranyl_reductase"/>
</dbReference>
<name>A0AAF0D207_ODILC</name>
<sequence>MPVKKYDAIIIGAGPAGCSAGLKLAGERLKTLIVEKRKLPRLKVCAGLLPEAAIQVLEDYLNLKIAEHVFEEPKTVGLVYIPPSGFKNTVLKLNYQLYNINRVEFDNWLAREAESKGVEILQNTQPEKIEENDKEVILKITGGVTLKTSYLIGCDGVKSWTRRQLSNRKYECAPVYQETYRLKEDQVHIVKPYFHIFLNGDICNLYSYMILKKSRVILGTGNFNSEKVSAKTVHSMLKFKKFLEDQTPEFKKIFNQKPVRELWFIPFFKPETGRGRILLAGDAAGFVNPFSGEGIRLAVESGVYAAEAIIKNMFENGRVLEYYQRQVSQLIDFCERMRDYTVNLTELEREQYVKDMRAASKNL</sequence>
<evidence type="ECO:0000313" key="2">
    <source>
        <dbReference type="EMBL" id="WEU40187.1"/>
    </source>
</evidence>
<proteinExistence type="predicted"/>
<dbReference type="NCBIfam" id="TIGR02032">
    <property type="entry name" value="GG-red-SF"/>
    <property type="match status" value="1"/>
</dbReference>
<dbReference type="PANTHER" id="PTHR42685:SF22">
    <property type="entry name" value="CONDITIONED MEDIUM FACTOR RECEPTOR 1"/>
    <property type="match status" value="1"/>
</dbReference>
<dbReference type="GO" id="GO:0071949">
    <property type="term" value="F:FAD binding"/>
    <property type="evidence" value="ECO:0007669"/>
    <property type="project" value="InterPro"/>
</dbReference>
<evidence type="ECO:0000313" key="3">
    <source>
        <dbReference type="Proteomes" id="UP000186851"/>
    </source>
</evidence>
<organism evidence="2 3">
    <name type="scientific">Odinarchaeota yellowstonii (strain LCB_4)</name>
    <dbReference type="NCBI Taxonomy" id="1841599"/>
    <lineage>
        <taxon>Archaea</taxon>
        <taxon>Promethearchaeati</taxon>
        <taxon>Candidatus Odinarchaeota</taxon>
        <taxon>Candidatus Odinarchaeia</taxon>
        <taxon>Candidatus Odinarchaeales</taxon>
        <taxon>Candidatus Odinarchaeaceae</taxon>
        <taxon>Candidatus Odinarchaeum</taxon>
    </lineage>
</organism>
<protein>
    <submittedName>
        <fullName evidence="2">Geranylgeranyl reductase family protein</fullName>
    </submittedName>
</protein>
<dbReference type="AlphaFoldDB" id="A0AAF0D207"/>
<dbReference type="Proteomes" id="UP000186851">
    <property type="component" value="Chromosome"/>
</dbReference>
<dbReference type="PRINTS" id="PR00420">
    <property type="entry name" value="RNGMNOXGNASE"/>
</dbReference>
<dbReference type="EMBL" id="CP091871">
    <property type="protein sequence ID" value="WEU40187.1"/>
    <property type="molecule type" value="Genomic_DNA"/>
</dbReference>
<evidence type="ECO:0000259" key="1">
    <source>
        <dbReference type="Pfam" id="PF01494"/>
    </source>
</evidence>
<reference evidence="2" key="1">
    <citation type="journal article" date="2017" name="Nature">
        <title>Asgard archaea illuminate the origin of eukaryotic cellular complexity.</title>
        <authorList>
            <person name="Zaremba-Niedzwiedzka K."/>
            <person name="Caceres E.F."/>
            <person name="Saw J.H."/>
            <person name="Backstrom D."/>
            <person name="Juzokaite L."/>
            <person name="Vancaester E."/>
            <person name="Seitz K.W."/>
            <person name="Anantharaman K."/>
            <person name="Starnawski P."/>
            <person name="Kjeldsen K.U."/>
            <person name="Scott M.B."/>
            <person name="Nunoura T."/>
            <person name="Banfield J.F."/>
            <person name="Schramm A."/>
            <person name="Baker B.J."/>
            <person name="Spang A."/>
            <person name="Ettema T.J.G."/>
        </authorList>
    </citation>
    <scope>NUCLEOTIDE SEQUENCE</scope>
    <source>
        <strain evidence="2">LCB_4</strain>
    </source>
</reference>
<dbReference type="GO" id="GO:0016628">
    <property type="term" value="F:oxidoreductase activity, acting on the CH-CH group of donors, NAD or NADP as acceptor"/>
    <property type="evidence" value="ECO:0007669"/>
    <property type="project" value="InterPro"/>
</dbReference>
<dbReference type="Pfam" id="PF01494">
    <property type="entry name" value="FAD_binding_3"/>
    <property type="match status" value="1"/>
</dbReference>
<feature type="domain" description="FAD-binding" evidence="1">
    <location>
        <begin position="6"/>
        <end position="170"/>
    </location>
</feature>
<dbReference type="Gene3D" id="3.50.50.60">
    <property type="entry name" value="FAD/NAD(P)-binding domain"/>
    <property type="match status" value="1"/>
</dbReference>
<dbReference type="KEGG" id="oyw:OdinLCB4_006875"/>
<dbReference type="InterPro" id="IPR002938">
    <property type="entry name" value="FAD-bd"/>
</dbReference>
<dbReference type="SUPFAM" id="SSF51905">
    <property type="entry name" value="FAD/NAD(P)-binding domain"/>
    <property type="match status" value="1"/>
</dbReference>
<dbReference type="InterPro" id="IPR011777">
    <property type="entry name" value="Geranylgeranyl_Rdtase_fam"/>
</dbReference>
<reference evidence="2" key="2">
    <citation type="journal article" date="2022" name="Nat. Microbiol.">
        <title>A closed Candidatus Odinarchaeum chromosome exposes Asgard archaeal viruses.</title>
        <authorList>
            <person name="Tamarit D."/>
            <person name="Caceres E.F."/>
            <person name="Krupovic M."/>
            <person name="Nijland R."/>
            <person name="Eme L."/>
            <person name="Robinson N.P."/>
            <person name="Ettema T.J.G."/>
        </authorList>
    </citation>
    <scope>NUCLEOTIDE SEQUENCE</scope>
    <source>
        <strain evidence="2">LCB_4</strain>
    </source>
</reference>
<dbReference type="InterPro" id="IPR036188">
    <property type="entry name" value="FAD/NAD-bd_sf"/>
</dbReference>
<dbReference type="PANTHER" id="PTHR42685">
    <property type="entry name" value="GERANYLGERANYL DIPHOSPHATE REDUCTASE"/>
    <property type="match status" value="1"/>
</dbReference>